<sequence>MNQGEVYHTIIHKTTKKKKQLAVLIDPDKSTSKSLLKLIQLSNEMEVDYFFVGGSLMTGGDLDKTIGFIKNNSVIPVILFPGHHSQINPKADALLLLSLVSSRNPDMLIGQHVTAAPYLKQSNLEILSTAYLLIDGGKITTASYISNSMPIPSDKSEIAASTAMAAEMLGMRLTYLDAGSGANSPVPTEMIQAVKSNTNTPLIIGGGLTTTKKAVDALKAGADIVVVGNALEKNPNLLSDIASGISKLNQ</sequence>
<dbReference type="AlphaFoldDB" id="A0A6N9NJA5"/>
<comment type="catalytic activity">
    <reaction evidence="8 9">
        <text>sn-glycerol 1-phosphate + (2E,6E,10E)-geranylgeranyl diphosphate = sn-3-O-(geranylgeranyl)glycerol 1-phosphate + diphosphate</text>
        <dbReference type="Rhea" id="RHEA:23404"/>
        <dbReference type="ChEBI" id="CHEBI:33019"/>
        <dbReference type="ChEBI" id="CHEBI:57677"/>
        <dbReference type="ChEBI" id="CHEBI:57685"/>
        <dbReference type="ChEBI" id="CHEBI:58756"/>
        <dbReference type="EC" id="2.5.1.41"/>
    </reaction>
</comment>
<dbReference type="Pfam" id="PF01884">
    <property type="entry name" value="PcrB"/>
    <property type="match status" value="1"/>
</dbReference>
<keyword evidence="3 9" id="KW-0479">Metal-binding</keyword>
<keyword evidence="5 9" id="KW-0443">Lipid metabolism</keyword>
<comment type="caution">
    <text evidence="10">The sequence shown here is derived from an EMBL/GenBank/DDBJ whole genome shotgun (WGS) entry which is preliminary data.</text>
</comment>
<dbReference type="InterPro" id="IPR010946">
    <property type="entry name" value="GGGP_synth"/>
</dbReference>
<dbReference type="Gene3D" id="3.20.20.390">
    <property type="entry name" value="FMN-linked oxidoreductases"/>
    <property type="match status" value="1"/>
</dbReference>
<evidence type="ECO:0000256" key="8">
    <source>
        <dbReference type="ARBA" id="ARBA00047288"/>
    </source>
</evidence>
<comment type="cofactor">
    <cofactor evidence="9">
        <name>Mg(2+)</name>
        <dbReference type="ChEBI" id="CHEBI:18420"/>
    </cofactor>
</comment>
<reference evidence="10 11" key="1">
    <citation type="submission" date="2019-12" db="EMBL/GenBank/DDBJ databases">
        <authorList>
            <person name="Zhao J."/>
        </authorList>
    </citation>
    <scope>NUCLEOTIDE SEQUENCE [LARGE SCALE GENOMIC DNA]</scope>
    <source>
        <strain evidence="10 11">S-15</strain>
    </source>
</reference>
<dbReference type="HAMAP" id="MF_00112">
    <property type="entry name" value="GGGP_HepGP_synthase"/>
    <property type="match status" value="1"/>
</dbReference>
<proteinExistence type="inferred from homology"/>
<dbReference type="NCBIfam" id="TIGR01769">
    <property type="entry name" value="GGGP"/>
    <property type="match status" value="1"/>
</dbReference>
<accession>A0A6N9NJA5</accession>
<keyword evidence="1 9" id="KW-0444">Lipid biosynthesis</keyword>
<evidence type="ECO:0000256" key="2">
    <source>
        <dbReference type="ARBA" id="ARBA00022679"/>
    </source>
</evidence>
<feature type="binding site" evidence="9">
    <location>
        <position position="55"/>
    </location>
    <ligand>
        <name>Mg(2+)</name>
        <dbReference type="ChEBI" id="CHEBI:18420"/>
    </ligand>
</feature>
<keyword evidence="2 9" id="KW-0808">Transferase</keyword>
<dbReference type="Proteomes" id="UP000470771">
    <property type="component" value="Unassembled WGS sequence"/>
</dbReference>
<organism evidence="10 11">
    <name type="scientific">Acidiluteibacter ferrifornacis</name>
    <dbReference type="NCBI Taxonomy" id="2692424"/>
    <lineage>
        <taxon>Bacteria</taxon>
        <taxon>Pseudomonadati</taxon>
        <taxon>Bacteroidota</taxon>
        <taxon>Flavobacteriia</taxon>
        <taxon>Flavobacteriales</taxon>
        <taxon>Cryomorphaceae</taxon>
        <taxon>Acidiluteibacter</taxon>
    </lineage>
</organism>
<evidence type="ECO:0000256" key="7">
    <source>
        <dbReference type="ARBA" id="ARBA00023264"/>
    </source>
</evidence>
<evidence type="ECO:0000313" key="11">
    <source>
        <dbReference type="Proteomes" id="UP000470771"/>
    </source>
</evidence>
<keyword evidence="4 9" id="KW-0460">Magnesium</keyword>
<gene>
    <name evidence="10" type="ORF">GQN54_04080</name>
</gene>
<dbReference type="SUPFAM" id="SSF51395">
    <property type="entry name" value="FMN-linked oxidoreductases"/>
    <property type="match status" value="1"/>
</dbReference>
<evidence type="ECO:0000256" key="4">
    <source>
        <dbReference type="ARBA" id="ARBA00022842"/>
    </source>
</evidence>
<dbReference type="InterPro" id="IPR008205">
    <property type="entry name" value="GGGP_HepGP_synthase"/>
</dbReference>
<dbReference type="NCBIfam" id="TIGR01768">
    <property type="entry name" value="GGGP-family"/>
    <property type="match status" value="1"/>
</dbReference>
<dbReference type="PANTHER" id="PTHR40029">
    <property type="match status" value="1"/>
</dbReference>
<keyword evidence="6 9" id="KW-0594">Phospholipid biosynthesis</keyword>
<evidence type="ECO:0000256" key="9">
    <source>
        <dbReference type="HAMAP-Rule" id="MF_00112"/>
    </source>
</evidence>
<dbReference type="EC" id="2.5.1.41" evidence="9"/>
<evidence type="ECO:0000256" key="5">
    <source>
        <dbReference type="ARBA" id="ARBA00023098"/>
    </source>
</evidence>
<protein>
    <recommendedName>
        <fullName evidence="9">Geranylgeranylglyceryl phosphate synthase</fullName>
        <shortName evidence="9">GGGP synthase</shortName>
        <shortName evidence="9">GGGPS</shortName>
        <ecNumber evidence="9">2.5.1.41</ecNumber>
    </recommendedName>
    <alternativeName>
        <fullName evidence="9">(S)-3-O-geranylgeranylglyceryl phosphate synthase</fullName>
    </alternativeName>
    <alternativeName>
        <fullName evidence="9">Phosphoglycerol geranylgeranyltransferase</fullName>
    </alternativeName>
</protein>
<feature type="binding site" evidence="9">
    <location>
        <position position="26"/>
    </location>
    <ligand>
        <name>Mg(2+)</name>
        <dbReference type="ChEBI" id="CHEBI:18420"/>
    </ligand>
</feature>
<dbReference type="PANTHER" id="PTHR40029:SF2">
    <property type="entry name" value="HEPTAPRENYLGLYCERYL PHOSPHATE SYNTHASE"/>
    <property type="match status" value="1"/>
</dbReference>
<dbReference type="GO" id="GO:0046474">
    <property type="term" value="P:glycerophospholipid biosynthetic process"/>
    <property type="evidence" value="ECO:0007669"/>
    <property type="project" value="UniProtKB-UniRule"/>
</dbReference>
<dbReference type="GO" id="GO:0120536">
    <property type="term" value="F:heptaprenylglyceryl phosphate synthase activity"/>
    <property type="evidence" value="ECO:0007669"/>
    <property type="project" value="UniProtKB-ARBA"/>
</dbReference>
<comment type="caution">
    <text evidence="9">Lacks conserved residue(s) required for the propagation of feature annotation.</text>
</comment>
<comment type="similarity">
    <text evidence="9">Belongs to the GGGP/HepGP synthase family. Group II subfamily.</text>
</comment>
<evidence type="ECO:0000256" key="1">
    <source>
        <dbReference type="ARBA" id="ARBA00022516"/>
    </source>
</evidence>
<evidence type="ECO:0000256" key="3">
    <source>
        <dbReference type="ARBA" id="ARBA00022723"/>
    </source>
</evidence>
<comment type="function">
    <text evidence="9">Prenyltransferase that catalyzes the transfer of the geranylgeranyl moiety of geranylgeranyl diphosphate (GGPP) to the C3 hydroxyl of sn-glycerol-1-phosphate (G1P).</text>
</comment>
<dbReference type="GO" id="GO:0047294">
    <property type="term" value="F:phosphoglycerol geranylgeranyltransferase activity"/>
    <property type="evidence" value="ECO:0007669"/>
    <property type="project" value="UniProtKB-UniRule"/>
</dbReference>
<evidence type="ECO:0000256" key="6">
    <source>
        <dbReference type="ARBA" id="ARBA00023209"/>
    </source>
</evidence>
<dbReference type="RefSeq" id="WP_160632236.1">
    <property type="nucleotide sequence ID" value="NZ_WWNE01000004.1"/>
</dbReference>
<dbReference type="InterPro" id="IPR038597">
    <property type="entry name" value="GGGP/HepGP_synthase_sf"/>
</dbReference>
<dbReference type="NCBIfam" id="NF003198">
    <property type="entry name" value="PRK04169.1-2"/>
    <property type="match status" value="1"/>
</dbReference>
<name>A0A6N9NJA5_9FLAO</name>
<keyword evidence="11" id="KW-1185">Reference proteome</keyword>
<evidence type="ECO:0000313" key="10">
    <source>
        <dbReference type="EMBL" id="NBG65280.1"/>
    </source>
</evidence>
<keyword evidence="7 9" id="KW-1208">Phospholipid metabolism</keyword>
<dbReference type="GO" id="GO:0005737">
    <property type="term" value="C:cytoplasm"/>
    <property type="evidence" value="ECO:0007669"/>
    <property type="project" value="InterPro"/>
</dbReference>
<dbReference type="EMBL" id="WWNE01000004">
    <property type="protein sequence ID" value="NBG65280.1"/>
    <property type="molecule type" value="Genomic_DNA"/>
</dbReference>
<feature type="binding site" evidence="9">
    <location>
        <begin position="175"/>
        <end position="181"/>
    </location>
    <ligand>
        <name>sn-glycerol 1-phosphate</name>
        <dbReference type="ChEBI" id="CHEBI:57685"/>
    </ligand>
</feature>
<feature type="binding site" evidence="9">
    <location>
        <begin position="228"/>
        <end position="229"/>
    </location>
    <ligand>
        <name>sn-glycerol 1-phosphate</name>
        <dbReference type="ChEBI" id="CHEBI:57685"/>
    </ligand>
</feature>
<dbReference type="InterPro" id="IPR039074">
    <property type="entry name" value="GGGP/HepGP_synthase_I"/>
</dbReference>
<feature type="binding site" evidence="9">
    <location>
        <begin position="206"/>
        <end position="207"/>
    </location>
    <ligand>
        <name>sn-glycerol 1-phosphate</name>
        <dbReference type="ChEBI" id="CHEBI:57685"/>
    </ligand>
</feature>
<dbReference type="GO" id="GO:0000287">
    <property type="term" value="F:magnesium ion binding"/>
    <property type="evidence" value="ECO:0007669"/>
    <property type="project" value="UniProtKB-UniRule"/>
</dbReference>